<reference evidence="2" key="1">
    <citation type="journal article" date="2018" name="Nat. Plants">
        <title>Whole-genome landscape of Medicago truncatula symbiotic genes.</title>
        <authorList>
            <person name="Pecrix Y."/>
            <person name="Staton S.E."/>
            <person name="Sallet E."/>
            <person name="Lelandais-Briere C."/>
            <person name="Moreau S."/>
            <person name="Carrere S."/>
            <person name="Blein T."/>
            <person name="Jardinaud M.F."/>
            <person name="Latrasse D."/>
            <person name="Zouine M."/>
            <person name="Zahm M."/>
            <person name="Kreplak J."/>
            <person name="Mayjonade B."/>
            <person name="Satge C."/>
            <person name="Perez M."/>
            <person name="Cauet S."/>
            <person name="Marande W."/>
            <person name="Chantry-Darmon C."/>
            <person name="Lopez-Roques C."/>
            <person name="Bouchez O."/>
            <person name="Berard A."/>
            <person name="Debelle F."/>
            <person name="Munos S."/>
            <person name="Bendahmane A."/>
            <person name="Berges H."/>
            <person name="Niebel A."/>
            <person name="Buitink J."/>
            <person name="Frugier F."/>
            <person name="Benhamed M."/>
            <person name="Crespi M."/>
            <person name="Gouzy J."/>
            <person name="Gamas P."/>
        </authorList>
    </citation>
    <scope>NUCLEOTIDE SEQUENCE [LARGE SCALE GENOMIC DNA]</scope>
    <source>
        <strain evidence="2">cv. Jemalong A17</strain>
    </source>
</reference>
<evidence type="ECO:0000313" key="1">
    <source>
        <dbReference type="EMBL" id="RHN71347.1"/>
    </source>
</evidence>
<comment type="caution">
    <text evidence="1">The sequence shown here is derived from an EMBL/GenBank/DDBJ whole genome shotgun (WGS) entry which is preliminary data.</text>
</comment>
<organism evidence="1 2">
    <name type="scientific">Medicago truncatula</name>
    <name type="common">Barrel medic</name>
    <name type="synonym">Medicago tribuloides</name>
    <dbReference type="NCBI Taxonomy" id="3880"/>
    <lineage>
        <taxon>Eukaryota</taxon>
        <taxon>Viridiplantae</taxon>
        <taxon>Streptophyta</taxon>
        <taxon>Embryophyta</taxon>
        <taxon>Tracheophyta</taxon>
        <taxon>Spermatophyta</taxon>
        <taxon>Magnoliopsida</taxon>
        <taxon>eudicotyledons</taxon>
        <taxon>Gunneridae</taxon>
        <taxon>Pentapetalae</taxon>
        <taxon>rosids</taxon>
        <taxon>fabids</taxon>
        <taxon>Fabales</taxon>
        <taxon>Fabaceae</taxon>
        <taxon>Papilionoideae</taxon>
        <taxon>50 kb inversion clade</taxon>
        <taxon>NPAAA clade</taxon>
        <taxon>Hologalegina</taxon>
        <taxon>IRL clade</taxon>
        <taxon>Trifolieae</taxon>
        <taxon>Medicago</taxon>
    </lineage>
</organism>
<dbReference type="EMBL" id="PSQE01000003">
    <property type="protein sequence ID" value="RHN71347.1"/>
    <property type="molecule type" value="Genomic_DNA"/>
</dbReference>
<name>A0A396J865_MEDTR</name>
<sequence length="45" mass="5339">MQVPNVNMQHYVGDYVHVDMLAWLYPNTLRYCGMKELSKCVMRTC</sequence>
<protein>
    <submittedName>
        <fullName evidence="1">Uncharacterized protein</fullName>
    </submittedName>
</protein>
<dbReference type="Gramene" id="rna20020">
    <property type="protein sequence ID" value="RHN71347.1"/>
    <property type="gene ID" value="gene20020"/>
</dbReference>
<dbReference type="AlphaFoldDB" id="A0A396J865"/>
<accession>A0A396J865</accession>
<dbReference type="Proteomes" id="UP000265566">
    <property type="component" value="Chromosome 3"/>
</dbReference>
<proteinExistence type="predicted"/>
<evidence type="ECO:0000313" key="2">
    <source>
        <dbReference type="Proteomes" id="UP000265566"/>
    </source>
</evidence>
<gene>
    <name evidence="1" type="ORF">MtrunA17_Chr3g0145271</name>
</gene>